<evidence type="ECO:0000256" key="3">
    <source>
        <dbReference type="ARBA" id="ARBA00022763"/>
    </source>
</evidence>
<keyword evidence="4 7" id="KW-0233">DNA recombination</keyword>
<evidence type="ECO:0000256" key="5">
    <source>
        <dbReference type="ARBA" id="ARBA00023204"/>
    </source>
</evidence>
<dbReference type="SUPFAM" id="SSF57863">
    <property type="entry name" value="ArfGap/RecO-like zinc finger"/>
    <property type="match status" value="1"/>
</dbReference>
<comment type="function">
    <text evidence="7">Involved in DNA repair and RecF pathway recombination.</text>
</comment>
<dbReference type="Gene3D" id="2.40.50.140">
    <property type="entry name" value="Nucleic acid-binding proteins"/>
    <property type="match status" value="1"/>
</dbReference>
<dbReference type="GO" id="GO:0006302">
    <property type="term" value="P:double-strand break repair"/>
    <property type="evidence" value="ECO:0007669"/>
    <property type="project" value="TreeGrafter"/>
</dbReference>
<dbReference type="GO" id="GO:0043590">
    <property type="term" value="C:bacterial nucleoid"/>
    <property type="evidence" value="ECO:0007669"/>
    <property type="project" value="TreeGrafter"/>
</dbReference>
<dbReference type="EMBL" id="PCWA01000086">
    <property type="protein sequence ID" value="PIQ88784.1"/>
    <property type="molecule type" value="Genomic_DNA"/>
</dbReference>
<dbReference type="PANTHER" id="PTHR33991">
    <property type="entry name" value="DNA REPAIR PROTEIN RECO"/>
    <property type="match status" value="1"/>
</dbReference>
<dbReference type="Pfam" id="PF02565">
    <property type="entry name" value="RecO_C"/>
    <property type="match status" value="1"/>
</dbReference>
<evidence type="ECO:0000313" key="9">
    <source>
        <dbReference type="EMBL" id="PIQ88784.1"/>
    </source>
</evidence>
<proteinExistence type="inferred from homology"/>
<accession>A0A2H0LYN8</accession>
<evidence type="ECO:0000256" key="1">
    <source>
        <dbReference type="ARBA" id="ARBA00007452"/>
    </source>
</evidence>
<dbReference type="InterPro" id="IPR037278">
    <property type="entry name" value="ARFGAP/RecO"/>
</dbReference>
<evidence type="ECO:0000256" key="6">
    <source>
        <dbReference type="ARBA" id="ARBA00033409"/>
    </source>
</evidence>
<dbReference type="Gene3D" id="1.20.1440.120">
    <property type="entry name" value="Recombination protein O, C-terminal domain"/>
    <property type="match status" value="1"/>
</dbReference>
<dbReference type="InterPro" id="IPR003717">
    <property type="entry name" value="RecO"/>
</dbReference>
<gene>
    <name evidence="7 9" type="primary">recO</name>
    <name evidence="9" type="ORF">COV72_06540</name>
</gene>
<evidence type="ECO:0000256" key="4">
    <source>
        <dbReference type="ARBA" id="ARBA00023172"/>
    </source>
</evidence>
<organism evidence="9 10">
    <name type="scientific">Candidatus Ghiorseimicrobium undicola</name>
    <dbReference type="NCBI Taxonomy" id="1974746"/>
    <lineage>
        <taxon>Bacteria</taxon>
        <taxon>Pseudomonadati</taxon>
        <taxon>Candidatus Omnitrophota</taxon>
        <taxon>Candidatus Ghiorseimicrobium</taxon>
    </lineage>
</organism>
<dbReference type="GO" id="GO:0006310">
    <property type="term" value="P:DNA recombination"/>
    <property type="evidence" value="ECO:0007669"/>
    <property type="project" value="UniProtKB-UniRule"/>
</dbReference>
<sequence>MAICKTDAFVIRKFDFRETSIIVEFFSHDFGRIKGILKGIRGDAKKFGSRLDIFSLNHIVFYQSRGSEIHLVSQCDLIDGFFNIRQDLAKINLASFLMEMISVVMALEDKNEDVFKLILSCLRDLADTHDAHKILNIAQIKLLRLSGFKPHFDSCVLCDSEIEGYANFSTAFGGLLCPKCAYRDMNKHDILKGTVASIRHIEKSDWQDIRRLSLSSPVRMELKSMLDKFVTFHLEKRLKTVRFL</sequence>
<evidence type="ECO:0000256" key="7">
    <source>
        <dbReference type="HAMAP-Rule" id="MF_00201"/>
    </source>
</evidence>
<dbReference type="InterPro" id="IPR042242">
    <property type="entry name" value="RecO_C"/>
</dbReference>
<evidence type="ECO:0000256" key="2">
    <source>
        <dbReference type="ARBA" id="ARBA00021310"/>
    </source>
</evidence>
<dbReference type="SUPFAM" id="SSF50249">
    <property type="entry name" value="Nucleic acid-binding proteins"/>
    <property type="match status" value="1"/>
</dbReference>
<name>A0A2H0LYN8_9BACT</name>
<reference evidence="9 10" key="1">
    <citation type="submission" date="2017-09" db="EMBL/GenBank/DDBJ databases">
        <title>Depth-based differentiation of microbial function through sediment-hosted aquifers and enrichment of novel symbionts in the deep terrestrial subsurface.</title>
        <authorList>
            <person name="Probst A.J."/>
            <person name="Ladd B."/>
            <person name="Jarett J.K."/>
            <person name="Geller-Mcgrath D.E."/>
            <person name="Sieber C.M."/>
            <person name="Emerson J.B."/>
            <person name="Anantharaman K."/>
            <person name="Thomas B.C."/>
            <person name="Malmstrom R."/>
            <person name="Stieglmeier M."/>
            <person name="Klingl A."/>
            <person name="Woyke T."/>
            <person name="Ryan C.M."/>
            <person name="Banfield J.F."/>
        </authorList>
    </citation>
    <scope>NUCLEOTIDE SEQUENCE [LARGE SCALE GENOMIC DNA]</scope>
    <source>
        <strain evidence="9">CG11_big_fil_rev_8_21_14_0_20_42_13</strain>
    </source>
</reference>
<dbReference type="HAMAP" id="MF_00201">
    <property type="entry name" value="RecO"/>
    <property type="match status" value="1"/>
</dbReference>
<dbReference type="InterPro" id="IPR012340">
    <property type="entry name" value="NA-bd_OB-fold"/>
</dbReference>
<comment type="caution">
    <text evidence="9">The sequence shown here is derived from an EMBL/GenBank/DDBJ whole genome shotgun (WGS) entry which is preliminary data.</text>
</comment>
<evidence type="ECO:0000259" key="8">
    <source>
        <dbReference type="Pfam" id="PF11967"/>
    </source>
</evidence>
<dbReference type="Pfam" id="PF11967">
    <property type="entry name" value="RecO_N"/>
    <property type="match status" value="1"/>
</dbReference>
<dbReference type="NCBIfam" id="TIGR00613">
    <property type="entry name" value="reco"/>
    <property type="match status" value="1"/>
</dbReference>
<evidence type="ECO:0000313" key="10">
    <source>
        <dbReference type="Proteomes" id="UP000229641"/>
    </source>
</evidence>
<feature type="domain" description="DNA replication/recombination mediator RecO N-terminal" evidence="8">
    <location>
        <begin position="1"/>
        <end position="81"/>
    </location>
</feature>
<comment type="similarity">
    <text evidence="1 7">Belongs to the RecO family.</text>
</comment>
<keyword evidence="5 7" id="KW-0234">DNA repair</keyword>
<dbReference type="InterPro" id="IPR022572">
    <property type="entry name" value="DNA_rep/recomb_RecO_N"/>
</dbReference>
<protein>
    <recommendedName>
        <fullName evidence="2 7">DNA repair protein RecO</fullName>
    </recommendedName>
    <alternativeName>
        <fullName evidence="6 7">Recombination protein O</fullName>
    </alternativeName>
</protein>
<dbReference type="AlphaFoldDB" id="A0A2H0LYN8"/>
<dbReference type="Proteomes" id="UP000229641">
    <property type="component" value="Unassembled WGS sequence"/>
</dbReference>
<keyword evidence="3 7" id="KW-0227">DNA damage</keyword>
<dbReference type="PANTHER" id="PTHR33991:SF1">
    <property type="entry name" value="DNA REPAIR PROTEIN RECO"/>
    <property type="match status" value="1"/>
</dbReference>